<protein>
    <recommendedName>
        <fullName evidence="3">3-keto-disaccharide hydrolase domain-containing protein</fullName>
    </recommendedName>
</protein>
<keyword evidence="2" id="KW-1185">Reference proteome</keyword>
<comment type="caution">
    <text evidence="1">The sequence shown here is derived from an EMBL/GenBank/DDBJ whole genome shotgun (WGS) entry which is preliminary data.</text>
</comment>
<dbReference type="AlphaFoldDB" id="A0A317ZJJ3"/>
<reference evidence="1 2" key="1">
    <citation type="submission" date="2018-05" db="EMBL/GenBank/DDBJ databases">
        <title>Coraliomargarita sinensis sp. nov., isolated from a marine solar saltern.</title>
        <authorList>
            <person name="Zhou L.Y."/>
        </authorList>
    </citation>
    <scope>NUCLEOTIDE SEQUENCE [LARGE SCALE GENOMIC DNA]</scope>
    <source>
        <strain evidence="1 2">WN38</strain>
    </source>
</reference>
<evidence type="ECO:0000313" key="1">
    <source>
        <dbReference type="EMBL" id="PXA03511.1"/>
    </source>
</evidence>
<gene>
    <name evidence="1" type="ORF">DDZ13_11030</name>
</gene>
<dbReference type="OrthoDB" id="1160123at2"/>
<evidence type="ECO:0008006" key="3">
    <source>
        <dbReference type="Google" id="ProtNLM"/>
    </source>
</evidence>
<accession>A0A317ZJJ3</accession>
<sequence length="219" mass="24513">MIRQYSLSFALGISLLATNFLSSQSIPTQEIAEEWNFYGKGSINFQNRMLYMEETPGSKGVMVVSPQSYEGDIILRYELMPMSAASVCVAIICASDPGEAESLTLPENYDGSMGHWINSLDNYFFAFHNMAHDRKPFGMRFPTKSALGEHDDNVMRNGEFHSIEVGRKGKKLWLSVNGKRLFQGVDASPLQLGHIAFRIRGIPQQPASCLIRNVTIEQP</sequence>
<evidence type="ECO:0000313" key="2">
    <source>
        <dbReference type="Proteomes" id="UP000247099"/>
    </source>
</evidence>
<dbReference type="InParanoid" id="A0A317ZJJ3"/>
<dbReference type="Proteomes" id="UP000247099">
    <property type="component" value="Unassembled WGS sequence"/>
</dbReference>
<dbReference type="EMBL" id="QHJQ01000008">
    <property type="protein sequence ID" value="PXA03511.1"/>
    <property type="molecule type" value="Genomic_DNA"/>
</dbReference>
<organism evidence="1 2">
    <name type="scientific">Coraliomargarita sinensis</name>
    <dbReference type="NCBI Taxonomy" id="2174842"/>
    <lineage>
        <taxon>Bacteria</taxon>
        <taxon>Pseudomonadati</taxon>
        <taxon>Verrucomicrobiota</taxon>
        <taxon>Opitutia</taxon>
        <taxon>Puniceicoccales</taxon>
        <taxon>Coraliomargaritaceae</taxon>
        <taxon>Coraliomargarita</taxon>
    </lineage>
</organism>
<name>A0A317ZJJ3_9BACT</name>
<dbReference type="RefSeq" id="WP_110131511.1">
    <property type="nucleotide sequence ID" value="NZ_QHJQ01000008.1"/>
</dbReference>
<dbReference type="Gene3D" id="2.60.120.200">
    <property type="match status" value="1"/>
</dbReference>
<proteinExistence type="predicted"/>